<dbReference type="InterPro" id="IPR004805">
    <property type="entry name" value="DnaE2/DnaE/PolC"/>
</dbReference>
<dbReference type="InterPro" id="IPR040982">
    <property type="entry name" value="DNA_pol3_finger"/>
</dbReference>
<dbReference type="GO" id="GO:0003677">
    <property type="term" value="F:DNA binding"/>
    <property type="evidence" value="ECO:0007669"/>
    <property type="project" value="UniProtKB-UniRule"/>
</dbReference>
<dbReference type="NCBIfam" id="TIGR00573">
    <property type="entry name" value="dnaq"/>
    <property type="match status" value="1"/>
</dbReference>
<evidence type="ECO:0000259" key="13">
    <source>
        <dbReference type="SMART" id="SM00481"/>
    </source>
</evidence>
<evidence type="ECO:0000256" key="8">
    <source>
        <dbReference type="ARBA" id="ARBA00022839"/>
    </source>
</evidence>
<dbReference type="InterPro" id="IPR013520">
    <property type="entry name" value="Ribonucl_H"/>
</dbReference>
<evidence type="ECO:0000256" key="7">
    <source>
        <dbReference type="ARBA" id="ARBA00022801"/>
    </source>
</evidence>
<evidence type="ECO:0000256" key="2">
    <source>
        <dbReference type="ARBA" id="ARBA00022490"/>
    </source>
</evidence>
<dbReference type="Gene3D" id="3.30.1900.20">
    <property type="match status" value="2"/>
</dbReference>
<dbReference type="Pfam" id="PF07733">
    <property type="entry name" value="DNA_pol3_alpha"/>
    <property type="match status" value="2"/>
</dbReference>
<dbReference type="SMART" id="SM00481">
    <property type="entry name" value="POLIIIAc"/>
    <property type="match status" value="1"/>
</dbReference>
<evidence type="ECO:0000256" key="1">
    <source>
        <dbReference type="ARBA" id="ARBA00003452"/>
    </source>
</evidence>
<dbReference type="RefSeq" id="WP_326840062.1">
    <property type="nucleotide sequence ID" value="NZ_SVNY01000002.1"/>
</dbReference>
<reference evidence="14" key="1">
    <citation type="submission" date="2019-04" db="EMBL/GenBank/DDBJ databases">
        <title>Evolution of Biomass-Degrading Anaerobic Consortia Revealed by Metagenomics.</title>
        <authorList>
            <person name="Peng X."/>
        </authorList>
    </citation>
    <scope>NUCLEOTIDE SEQUENCE</scope>
    <source>
        <strain evidence="14">SIG551</strain>
    </source>
</reference>
<dbReference type="Gene3D" id="1.10.150.870">
    <property type="match status" value="1"/>
</dbReference>
<dbReference type="GO" id="GO:0008408">
    <property type="term" value="F:3'-5' exonuclease activity"/>
    <property type="evidence" value="ECO:0007669"/>
    <property type="project" value="UniProtKB-UniRule"/>
</dbReference>
<evidence type="ECO:0000313" key="14">
    <source>
        <dbReference type="EMBL" id="MBE6832826.1"/>
    </source>
</evidence>
<dbReference type="Gene3D" id="3.30.420.10">
    <property type="entry name" value="Ribonuclease H-like superfamily/Ribonuclease H"/>
    <property type="match status" value="1"/>
</dbReference>
<feature type="domain" description="Polymerase/histidinol phosphatase N-terminal" evidence="13">
    <location>
        <begin position="343"/>
        <end position="415"/>
    </location>
</feature>
<keyword evidence="8 11" id="KW-0269">Exonuclease</keyword>
<comment type="subcellular location">
    <subcellularLocation>
        <location evidence="11">Cytoplasm</location>
    </subcellularLocation>
</comment>
<evidence type="ECO:0000256" key="4">
    <source>
        <dbReference type="ARBA" id="ARBA00022695"/>
    </source>
</evidence>
<gene>
    <name evidence="11" type="primary">polC</name>
    <name evidence="14" type="ORF">E7512_04470</name>
</gene>
<dbReference type="InterPro" id="IPR012340">
    <property type="entry name" value="NA-bd_OB-fold"/>
</dbReference>
<name>A0A928KTV1_9FIRM</name>
<comment type="catalytic activity">
    <reaction evidence="10 11">
        <text>DNA(n) + a 2'-deoxyribonucleoside 5'-triphosphate = DNA(n+1) + diphosphate</text>
        <dbReference type="Rhea" id="RHEA:22508"/>
        <dbReference type="Rhea" id="RHEA-COMP:17339"/>
        <dbReference type="Rhea" id="RHEA-COMP:17340"/>
        <dbReference type="ChEBI" id="CHEBI:33019"/>
        <dbReference type="ChEBI" id="CHEBI:61560"/>
        <dbReference type="ChEBI" id="CHEBI:173112"/>
        <dbReference type="EC" id="2.7.7.7"/>
    </reaction>
</comment>
<dbReference type="CDD" id="cd06127">
    <property type="entry name" value="DEDDh"/>
    <property type="match status" value="1"/>
</dbReference>
<comment type="function">
    <text evidence="1 11">Required for replicative DNA synthesis. This DNA polymerase also exhibits 3' to 5' exonuclease activity.</text>
</comment>
<dbReference type="Pfam" id="PF17657">
    <property type="entry name" value="DNA_pol3_finger"/>
    <property type="match status" value="1"/>
</dbReference>
<comment type="similarity">
    <text evidence="11">Belongs to the DNA polymerase type-C family. PolC subfamily.</text>
</comment>
<dbReference type="Gene3D" id="3.20.20.140">
    <property type="entry name" value="Metal-dependent hydrolases"/>
    <property type="match status" value="2"/>
</dbReference>
<dbReference type="PANTHER" id="PTHR32294">
    <property type="entry name" value="DNA POLYMERASE III SUBUNIT ALPHA"/>
    <property type="match status" value="1"/>
</dbReference>
<keyword evidence="6 11" id="KW-0540">Nuclease</keyword>
<keyword evidence="4 11" id="KW-0548">Nucleotidyltransferase</keyword>
<dbReference type="Proteomes" id="UP000754750">
    <property type="component" value="Unassembled WGS sequence"/>
</dbReference>
<evidence type="ECO:0000256" key="10">
    <source>
        <dbReference type="ARBA" id="ARBA00049244"/>
    </source>
</evidence>
<accession>A0A928KTV1</accession>
<keyword evidence="3 11" id="KW-0808">Transferase</keyword>
<dbReference type="InterPro" id="IPR003141">
    <property type="entry name" value="Pol/His_phosphatase_N"/>
</dbReference>
<dbReference type="Gene3D" id="1.10.150.700">
    <property type="entry name" value="PolC, middle finger domain"/>
    <property type="match status" value="1"/>
</dbReference>
<dbReference type="Gene3D" id="6.10.140.1510">
    <property type="match status" value="1"/>
</dbReference>
<dbReference type="Gene3D" id="2.40.50.140">
    <property type="entry name" value="Nucleic acid-binding proteins"/>
    <property type="match status" value="1"/>
</dbReference>
<dbReference type="NCBIfam" id="NF001688">
    <property type="entry name" value="PRK00448.1"/>
    <property type="match status" value="1"/>
</dbReference>
<dbReference type="SUPFAM" id="SSF53098">
    <property type="entry name" value="Ribonuclease H-like"/>
    <property type="match status" value="1"/>
</dbReference>
<proteinExistence type="inferred from homology"/>
<dbReference type="InterPro" id="IPR006308">
    <property type="entry name" value="Pol_III_a_PolC-type_gram_pos"/>
</dbReference>
<dbReference type="InterPro" id="IPR006054">
    <property type="entry name" value="DnaQ"/>
</dbReference>
<dbReference type="CDD" id="cd07435">
    <property type="entry name" value="PHP_PolIIIA_POLC"/>
    <property type="match status" value="1"/>
</dbReference>
<dbReference type="InterPro" id="IPR044923">
    <property type="entry name" value="PolC_middle_finger_sf"/>
</dbReference>
<dbReference type="InterPro" id="IPR004013">
    <property type="entry name" value="PHP_dom"/>
</dbReference>
<dbReference type="Pfam" id="PF00929">
    <property type="entry name" value="RNase_T"/>
    <property type="match status" value="1"/>
</dbReference>
<evidence type="ECO:0000256" key="3">
    <source>
        <dbReference type="ARBA" id="ARBA00022679"/>
    </source>
</evidence>
<dbReference type="FunFam" id="3.30.420.10:FF:000045">
    <property type="entry name" value="3'-5' exonuclease DinG"/>
    <property type="match status" value="1"/>
</dbReference>
<dbReference type="CDD" id="cd04484">
    <property type="entry name" value="polC_OBF"/>
    <property type="match status" value="1"/>
</dbReference>
<dbReference type="SMART" id="SM00479">
    <property type="entry name" value="EXOIII"/>
    <property type="match status" value="1"/>
</dbReference>
<keyword evidence="9 11" id="KW-0239">DNA-directed DNA polymerase</keyword>
<dbReference type="InterPro" id="IPR011708">
    <property type="entry name" value="DNA_pol3_alpha_NTPase_dom"/>
</dbReference>
<keyword evidence="7 11" id="KW-0378">Hydrolase</keyword>
<feature type="domain" description="Exonuclease" evidence="12">
    <location>
        <begin position="432"/>
        <end position="598"/>
    </location>
</feature>
<dbReference type="Pfam" id="PF14579">
    <property type="entry name" value="HHH_6"/>
    <property type="match status" value="1"/>
</dbReference>
<evidence type="ECO:0000256" key="9">
    <source>
        <dbReference type="ARBA" id="ARBA00022932"/>
    </source>
</evidence>
<keyword evidence="5 11" id="KW-0235">DNA replication</keyword>
<dbReference type="NCBIfam" id="TIGR01405">
    <property type="entry name" value="polC_Gram_pos"/>
    <property type="match status" value="1"/>
</dbReference>
<evidence type="ECO:0000259" key="12">
    <source>
        <dbReference type="SMART" id="SM00479"/>
    </source>
</evidence>
<dbReference type="GO" id="GO:0006261">
    <property type="term" value="P:DNA-templated DNA replication"/>
    <property type="evidence" value="ECO:0007669"/>
    <property type="project" value="UniProtKB-UniRule"/>
</dbReference>
<dbReference type="EC" id="2.7.7.7" evidence="11"/>
<evidence type="ECO:0000256" key="11">
    <source>
        <dbReference type="HAMAP-Rule" id="MF_00356"/>
    </source>
</evidence>
<dbReference type="InterPro" id="IPR029460">
    <property type="entry name" value="DNAPol_HHH"/>
</dbReference>
<keyword evidence="2 11" id="KW-0963">Cytoplasm</keyword>
<sequence>MKTFAEVFGTYLKSPGAACPEGTVLSLRIDEQNRELAIETAFPALVERPVLFALEEQLREALNVRRVTVQPRYAKELFQTEYFSELAQELRRRDASLNGSLKGAAARLEGDTLIITLSHGGRDMLLSRGFDKAASRLIQEEFGLTLKVSFDGTVEIQADDARFIERVKQERETERRQAMEEDAAHYEAMMNEGGSKKVKKHPHSISVRGGDTLLPTVLLDTAKLLYGRMGRSTKPAPIGRVGPDSGTVTIWGEIFSMEDRQTRDKSKKIYSINITDYTGSMTLKLIEENSQCRAIDTLKKGSAILVSGEISYDKYDHEIVLRPRGISTVELLKVVDDAPEKRVELHLHTSMSSMDGITPVGDLIRRAAEWGHKAIAITDHGVAQAYPDAMNAAAAVRKKGADFKVIYGIESYFVNDMVPALMGETENTLDDEFISFDIETTGLSAEQDRMTEIGAVRIKNGEIADSFDIFVNPGMHIPAKITELTGITDEMVKDAPSEEEALRQFYEFCGESPVLLAHNAAFDTSFMHAAAERHGMDFPYPYIDTLPMCRSMLKDIKNYKLDTVAKYLKLDPFNHHRACDDAAVLAKIFQNLLMRLKEDTGATRVKDINTCLAGGNPKKIRPVHQIILVKNQTGLKNLYKLISYSHLDYFYQKPRIPKSVLVKHREGLLLGSACEAGELYRAVAGGQPWSTLKEIADFYDYLEIQPIDNNLFMVRNGQVPNEETLREYNRTIVRLGEELEKPVVATCDVHFLDPKDGDYRKILMAGQGFADADAQAPLYLRTTPEMLEEFAYLGKEKAYEVVVTNTNKIADMIDEISPIPPGVFPPFIDGAEEELNRISWERAKEIYGDPLPQIVHDRLKRELDSINKHGFSVLYMTAQKLVADSEAHGYLVGSRGSVGSSFVANISGISEVNPLAPHYICPNCKHSEFITDGSYGSGFDLPPKQCPVCGTEYSRDGHTIPFETFLGFDGDKTPDIDLNFSGEYQSDAHRYTETLFGKDNVFKAGTIATVADKTAIGFVRKYAEEQGTVLHRAEELRLATGCTGVKRTTGQHPGGMVVVPRGMEIYDFCPVQHPANDQNSDNITTHFDFHAIHDTICKLDELGHDVPTIYRYLEDYTGIPVMKVSMSDPKVMSLFTSTEALGVTPEDIDSPTGTFSLPEVGTSFVRQMLMDAQPKTFSDLLQVSGLSHGTDVWLGNAQDLIKNKTCSISEVIGTRDSIMTYLLLKGLEPKMAFKIMEITRKGKAPQLLTQEHIQAMKDHNVPQWYIDSCMKIKYMFPKAHAAAYMISTLRLGWYKVHRPVEYYAAYFTVRGEDFDGAVVLQGREAVRRKMNEITMKGKEASKKEEDAFATFQIVNEMLARGIEVLPIDLYQSDARKYLVEDGKIRLPFASLSGVGEAAANSLAAARENGGPYISIDDLQTRSKVSKSVIEALQVSGALNGLPESSQMSLF</sequence>
<dbReference type="InterPro" id="IPR012337">
    <property type="entry name" value="RNaseH-like_sf"/>
</dbReference>
<dbReference type="GO" id="GO:0005737">
    <property type="term" value="C:cytoplasm"/>
    <property type="evidence" value="ECO:0007669"/>
    <property type="project" value="UniProtKB-SubCell"/>
</dbReference>
<dbReference type="HAMAP" id="MF_00356">
    <property type="entry name" value="DNApol_PolC"/>
    <property type="match status" value="1"/>
</dbReference>
<evidence type="ECO:0000256" key="5">
    <source>
        <dbReference type="ARBA" id="ARBA00022705"/>
    </source>
</evidence>
<comment type="caution">
    <text evidence="14">The sequence shown here is derived from an EMBL/GenBank/DDBJ whole genome shotgun (WGS) entry which is preliminary data.</text>
</comment>
<protein>
    <recommendedName>
        <fullName evidence="11">DNA polymerase III PolC-type</fullName>
        <shortName evidence="11">PolIII</shortName>
        <ecNumber evidence="11">2.7.7.7</ecNumber>
    </recommendedName>
</protein>
<evidence type="ECO:0000313" key="15">
    <source>
        <dbReference type="Proteomes" id="UP000754750"/>
    </source>
</evidence>
<dbReference type="InterPro" id="IPR036397">
    <property type="entry name" value="RNaseH_sf"/>
</dbReference>
<dbReference type="Pfam" id="PF02811">
    <property type="entry name" value="PHP"/>
    <property type="match status" value="1"/>
</dbReference>
<evidence type="ECO:0000256" key="6">
    <source>
        <dbReference type="ARBA" id="ARBA00022722"/>
    </source>
</evidence>
<dbReference type="EMBL" id="SVNY01000002">
    <property type="protein sequence ID" value="MBE6832826.1"/>
    <property type="molecule type" value="Genomic_DNA"/>
</dbReference>
<dbReference type="PANTHER" id="PTHR32294:SF5">
    <property type="entry name" value="DNA POLYMERASE III POLC-TYPE"/>
    <property type="match status" value="1"/>
</dbReference>
<organism evidence="14 15">
    <name type="scientific">Faecalispora sporosphaeroides</name>
    <dbReference type="NCBI Taxonomy" id="1549"/>
    <lineage>
        <taxon>Bacteria</taxon>
        <taxon>Bacillati</taxon>
        <taxon>Bacillota</taxon>
        <taxon>Clostridia</taxon>
        <taxon>Eubacteriales</taxon>
        <taxon>Oscillospiraceae</taxon>
        <taxon>Faecalispora</taxon>
    </lineage>
</organism>
<dbReference type="GO" id="GO:0003887">
    <property type="term" value="F:DNA-directed DNA polymerase activity"/>
    <property type="evidence" value="ECO:0007669"/>
    <property type="project" value="UniProtKB-UniRule"/>
</dbReference>